<dbReference type="PANTHER" id="PTHR33606">
    <property type="entry name" value="PROTEIN YCII"/>
    <property type="match status" value="1"/>
</dbReference>
<dbReference type="Proteomes" id="UP000475385">
    <property type="component" value="Unassembled WGS sequence"/>
</dbReference>
<dbReference type="SUPFAM" id="SSF54909">
    <property type="entry name" value="Dimeric alpha+beta barrel"/>
    <property type="match status" value="1"/>
</dbReference>
<dbReference type="AlphaFoldDB" id="A0A6M1LUP4"/>
<dbReference type="Gene3D" id="3.30.70.1060">
    <property type="entry name" value="Dimeric alpha+beta barrel"/>
    <property type="match status" value="1"/>
</dbReference>
<organism evidence="3 4">
    <name type="scientific">Falsiroseomonas algicola</name>
    <dbReference type="NCBI Taxonomy" id="2716930"/>
    <lineage>
        <taxon>Bacteria</taxon>
        <taxon>Pseudomonadati</taxon>
        <taxon>Pseudomonadota</taxon>
        <taxon>Alphaproteobacteria</taxon>
        <taxon>Acetobacterales</taxon>
        <taxon>Roseomonadaceae</taxon>
        <taxon>Falsiroseomonas</taxon>
    </lineage>
</organism>
<sequence length="96" mass="10149">MLFAISCTDKPASLALRMETRPAHLEYLKQHAASFVLVGPVLDAEGKPCGSLLVVDVADRAAAEAFAAGDPYAKAGLFESVVIRPFRTVFKDGAAV</sequence>
<reference evidence="3 4" key="1">
    <citation type="submission" date="2020-02" db="EMBL/GenBank/DDBJ databases">
        <authorList>
            <person name="Kim H.M."/>
            <person name="Jeon C.O."/>
        </authorList>
    </citation>
    <scope>NUCLEOTIDE SEQUENCE [LARGE SCALE GENOMIC DNA]</scope>
    <source>
        <strain evidence="3 4">PeD5</strain>
    </source>
</reference>
<dbReference type="PANTHER" id="PTHR33606:SF3">
    <property type="entry name" value="PROTEIN YCII"/>
    <property type="match status" value="1"/>
</dbReference>
<comment type="caution">
    <text evidence="3">The sequence shown here is derived from an EMBL/GenBank/DDBJ whole genome shotgun (WGS) entry which is preliminary data.</text>
</comment>
<dbReference type="EMBL" id="JAAIKB010000013">
    <property type="protein sequence ID" value="NGM23184.1"/>
    <property type="molecule type" value="Genomic_DNA"/>
</dbReference>
<dbReference type="InterPro" id="IPR051807">
    <property type="entry name" value="Sec-metab_biosynth-assoc"/>
</dbReference>
<gene>
    <name evidence="3" type="ORF">G3576_24435</name>
</gene>
<evidence type="ECO:0000313" key="3">
    <source>
        <dbReference type="EMBL" id="NGM23184.1"/>
    </source>
</evidence>
<proteinExistence type="inferred from homology"/>
<dbReference type="RefSeq" id="WP_164697095.1">
    <property type="nucleotide sequence ID" value="NZ_JAAIKB010000013.1"/>
</dbReference>
<evidence type="ECO:0000313" key="4">
    <source>
        <dbReference type="Proteomes" id="UP000475385"/>
    </source>
</evidence>
<protein>
    <submittedName>
        <fullName evidence="3">YciI family protein</fullName>
    </submittedName>
</protein>
<reference evidence="3 4" key="2">
    <citation type="submission" date="2020-03" db="EMBL/GenBank/DDBJ databases">
        <title>Roseomonas stagni sp. nov., isolated from pond water in Japan.</title>
        <authorList>
            <person name="Furuhata K."/>
            <person name="Miyamoto H."/>
            <person name="Goto K."/>
        </authorList>
    </citation>
    <scope>NUCLEOTIDE SEQUENCE [LARGE SCALE GENOMIC DNA]</scope>
    <source>
        <strain evidence="3 4">PeD5</strain>
    </source>
</reference>
<feature type="domain" description="YCII-related" evidence="2">
    <location>
        <begin position="1"/>
        <end position="87"/>
    </location>
</feature>
<dbReference type="InterPro" id="IPR005545">
    <property type="entry name" value="YCII"/>
</dbReference>
<evidence type="ECO:0000256" key="1">
    <source>
        <dbReference type="ARBA" id="ARBA00007689"/>
    </source>
</evidence>
<keyword evidence="4" id="KW-1185">Reference proteome</keyword>
<accession>A0A6M1LUP4</accession>
<dbReference type="InterPro" id="IPR011008">
    <property type="entry name" value="Dimeric_a/b-barrel"/>
</dbReference>
<dbReference type="Pfam" id="PF03795">
    <property type="entry name" value="YCII"/>
    <property type="match status" value="1"/>
</dbReference>
<comment type="similarity">
    <text evidence="1">Belongs to the YciI family.</text>
</comment>
<evidence type="ECO:0000259" key="2">
    <source>
        <dbReference type="Pfam" id="PF03795"/>
    </source>
</evidence>
<name>A0A6M1LUP4_9PROT</name>